<dbReference type="EMBL" id="MN739049">
    <property type="protein sequence ID" value="QHS85939.1"/>
    <property type="molecule type" value="Genomic_DNA"/>
</dbReference>
<organism evidence="1">
    <name type="scientific">viral metagenome</name>
    <dbReference type="NCBI Taxonomy" id="1070528"/>
    <lineage>
        <taxon>unclassified sequences</taxon>
        <taxon>metagenomes</taxon>
        <taxon>organismal metagenomes</taxon>
    </lineage>
</organism>
<protein>
    <submittedName>
        <fullName evidence="1">Uncharacterized protein</fullName>
    </submittedName>
</protein>
<proteinExistence type="predicted"/>
<name>A0A6C0B335_9ZZZZ</name>
<evidence type="ECO:0000313" key="1">
    <source>
        <dbReference type="EMBL" id="QHS85939.1"/>
    </source>
</evidence>
<accession>A0A6C0B335</accession>
<reference evidence="1" key="1">
    <citation type="journal article" date="2020" name="Nature">
        <title>Giant virus diversity and host interactions through global metagenomics.</title>
        <authorList>
            <person name="Schulz F."/>
            <person name="Roux S."/>
            <person name="Paez-Espino D."/>
            <person name="Jungbluth S."/>
            <person name="Walsh D.A."/>
            <person name="Denef V.J."/>
            <person name="McMahon K.D."/>
            <person name="Konstantinidis K.T."/>
            <person name="Eloe-Fadrosh E.A."/>
            <person name="Kyrpides N.C."/>
            <person name="Woyke T."/>
        </authorList>
    </citation>
    <scope>NUCLEOTIDE SEQUENCE</scope>
    <source>
        <strain evidence="1">GVMAG-M-3300009185-36</strain>
    </source>
</reference>
<sequence length="105" mass="12444">MSYDSNEIDRWYEHRQAEMEAQEMDELEYQKEVQVQKILDSMTSSEHKMVIELHEKLCKAAQQNCYQETLTKTAEEKASLQASYYAALLEFNKATEKWPILRNGF</sequence>
<dbReference type="AlphaFoldDB" id="A0A6C0B335"/>